<dbReference type="RefSeq" id="WP_271915018.1">
    <property type="nucleotide sequence ID" value="NZ_JAQNDO010000001.1"/>
</dbReference>
<keyword evidence="2" id="KW-1185">Reference proteome</keyword>
<dbReference type="Proteomes" id="UP001221411">
    <property type="component" value="Unassembled WGS sequence"/>
</dbReference>
<organism evidence="1 2">
    <name type="scientific">Polyangium mundeleinium</name>
    <dbReference type="NCBI Taxonomy" id="2995306"/>
    <lineage>
        <taxon>Bacteria</taxon>
        <taxon>Pseudomonadati</taxon>
        <taxon>Myxococcota</taxon>
        <taxon>Polyangia</taxon>
        <taxon>Polyangiales</taxon>
        <taxon>Polyangiaceae</taxon>
        <taxon>Polyangium</taxon>
    </lineage>
</organism>
<gene>
    <name evidence="1" type="ORF">POL67_02130</name>
</gene>
<sequence>MSQHEDRYRVPANLPSARRRARLNAEEQQELRENLLWLAETRQSPEEPAAVSLERNASEVMAVWFERPGKDNFLRNHRHPLARLCQDFADVATALLVRDKAKASATPKPAFVPTLRERSQGEQEQVRAGLQGVLAVLKRPAAKGAAA</sequence>
<reference evidence="1 2" key="1">
    <citation type="submission" date="2022-11" db="EMBL/GenBank/DDBJ databases">
        <title>Minimal conservation of predation-associated metabolite biosynthetic gene clusters underscores biosynthetic potential of Myxococcota including descriptions for ten novel species: Archangium lansinium sp. nov., Myxococcus landrumus sp. nov., Nannocystis bai.</title>
        <authorList>
            <person name="Ahearne A."/>
            <person name="Stevens C."/>
            <person name="Dowd S."/>
        </authorList>
    </citation>
    <scope>NUCLEOTIDE SEQUENCE [LARGE SCALE GENOMIC DNA]</scope>
    <source>
        <strain evidence="1 2">RJM3</strain>
    </source>
</reference>
<protein>
    <submittedName>
        <fullName evidence="1">Uncharacterized protein</fullName>
    </submittedName>
</protein>
<evidence type="ECO:0000313" key="1">
    <source>
        <dbReference type="EMBL" id="MDC0740125.1"/>
    </source>
</evidence>
<proteinExistence type="predicted"/>
<dbReference type="EMBL" id="JAQNDO010000001">
    <property type="protein sequence ID" value="MDC0740125.1"/>
    <property type="molecule type" value="Genomic_DNA"/>
</dbReference>
<accession>A0ABT5EHB1</accession>
<name>A0ABT5EHB1_9BACT</name>
<evidence type="ECO:0000313" key="2">
    <source>
        <dbReference type="Proteomes" id="UP001221411"/>
    </source>
</evidence>
<comment type="caution">
    <text evidence="1">The sequence shown here is derived from an EMBL/GenBank/DDBJ whole genome shotgun (WGS) entry which is preliminary data.</text>
</comment>